<organism evidence="1">
    <name type="scientific">Magallana gigas</name>
    <name type="common">Pacific oyster</name>
    <name type="synonym">Crassostrea gigas</name>
    <dbReference type="NCBI Taxonomy" id="29159"/>
    <lineage>
        <taxon>Eukaryota</taxon>
        <taxon>Metazoa</taxon>
        <taxon>Spiralia</taxon>
        <taxon>Lophotrochozoa</taxon>
        <taxon>Mollusca</taxon>
        <taxon>Bivalvia</taxon>
        <taxon>Autobranchia</taxon>
        <taxon>Pteriomorphia</taxon>
        <taxon>Ostreida</taxon>
        <taxon>Ostreoidea</taxon>
        <taxon>Ostreidae</taxon>
        <taxon>Magallana</taxon>
    </lineage>
</organism>
<dbReference type="EMBL" id="JH818015">
    <property type="protein sequence ID" value="EKC33137.1"/>
    <property type="molecule type" value="Genomic_DNA"/>
</dbReference>
<protein>
    <submittedName>
        <fullName evidence="1">Uncharacterized protein</fullName>
    </submittedName>
</protein>
<evidence type="ECO:0000313" key="1">
    <source>
        <dbReference type="EMBL" id="EKC33137.1"/>
    </source>
</evidence>
<dbReference type="AlphaFoldDB" id="K1Q8W1"/>
<dbReference type="InParanoid" id="K1Q8W1"/>
<accession>K1Q8W1</accession>
<proteinExistence type="predicted"/>
<gene>
    <name evidence="1" type="ORF">CGI_10016456</name>
</gene>
<sequence>MFLEWVYYRLQTLGVTVSIATLNKVQEQFGGHFNEQLVQAVTEGKRFRIVGDNINFMVAASHQRKGNSTHMDHWFASAAIIQNNFFDHLPSNNPQMPLLDLSPQSFLLSDNDFKVITNDYIYIVFHILTRHLTFLKKFKPFTAELKNDLRAKDCDMSSKNTVVTFPVLCKNEQSYAEVVDIMDSYEDNIVDIDR</sequence>
<reference evidence="1" key="1">
    <citation type="journal article" date="2012" name="Nature">
        <title>The oyster genome reveals stress adaptation and complexity of shell formation.</title>
        <authorList>
            <person name="Zhang G."/>
            <person name="Fang X."/>
            <person name="Guo X."/>
            <person name="Li L."/>
            <person name="Luo R."/>
            <person name="Xu F."/>
            <person name="Yang P."/>
            <person name="Zhang L."/>
            <person name="Wang X."/>
            <person name="Qi H."/>
            <person name="Xiong Z."/>
            <person name="Que H."/>
            <person name="Xie Y."/>
            <person name="Holland P.W."/>
            <person name="Paps J."/>
            <person name="Zhu Y."/>
            <person name="Wu F."/>
            <person name="Chen Y."/>
            <person name="Wang J."/>
            <person name="Peng C."/>
            <person name="Meng J."/>
            <person name="Yang L."/>
            <person name="Liu J."/>
            <person name="Wen B."/>
            <person name="Zhang N."/>
            <person name="Huang Z."/>
            <person name="Zhu Q."/>
            <person name="Feng Y."/>
            <person name="Mount A."/>
            <person name="Hedgecock D."/>
            <person name="Xu Z."/>
            <person name="Liu Y."/>
            <person name="Domazet-Loso T."/>
            <person name="Du Y."/>
            <person name="Sun X."/>
            <person name="Zhang S."/>
            <person name="Liu B."/>
            <person name="Cheng P."/>
            <person name="Jiang X."/>
            <person name="Li J."/>
            <person name="Fan D."/>
            <person name="Wang W."/>
            <person name="Fu W."/>
            <person name="Wang T."/>
            <person name="Wang B."/>
            <person name="Zhang J."/>
            <person name="Peng Z."/>
            <person name="Li Y."/>
            <person name="Li N."/>
            <person name="Wang J."/>
            <person name="Chen M."/>
            <person name="He Y."/>
            <person name="Tan F."/>
            <person name="Song X."/>
            <person name="Zheng Q."/>
            <person name="Huang R."/>
            <person name="Yang H."/>
            <person name="Du X."/>
            <person name="Chen L."/>
            <person name="Yang M."/>
            <person name="Gaffney P.M."/>
            <person name="Wang S."/>
            <person name="Luo L."/>
            <person name="She Z."/>
            <person name="Ming Y."/>
            <person name="Huang W."/>
            <person name="Zhang S."/>
            <person name="Huang B."/>
            <person name="Zhang Y."/>
            <person name="Qu T."/>
            <person name="Ni P."/>
            <person name="Miao G."/>
            <person name="Wang J."/>
            <person name="Wang Q."/>
            <person name="Steinberg C.E."/>
            <person name="Wang H."/>
            <person name="Li N."/>
            <person name="Qian L."/>
            <person name="Zhang G."/>
            <person name="Li Y."/>
            <person name="Yang H."/>
            <person name="Liu X."/>
            <person name="Wang J."/>
            <person name="Yin Y."/>
            <person name="Wang J."/>
        </authorList>
    </citation>
    <scope>NUCLEOTIDE SEQUENCE [LARGE SCALE GENOMIC DNA]</scope>
    <source>
        <strain evidence="1">05x7-T-G4-1.051#20</strain>
    </source>
</reference>
<name>K1Q8W1_MAGGI</name>
<dbReference type="HOGENOM" id="CLU_1403711_0_0_1"/>